<accession>A0A2X3DN86</accession>
<dbReference type="AlphaFoldDB" id="A0A2X3DN86"/>
<reference evidence="1 2" key="1">
    <citation type="submission" date="2018-06" db="EMBL/GenBank/DDBJ databases">
        <authorList>
            <consortium name="Pathogen Informatics"/>
            <person name="Doyle S."/>
        </authorList>
    </citation>
    <scope>NUCLEOTIDE SEQUENCE [LARGE SCALE GENOMIC DNA]</scope>
    <source>
        <strain evidence="1 2">NCTC13102</strain>
    </source>
</reference>
<evidence type="ECO:0000313" key="1">
    <source>
        <dbReference type="EMBL" id="SQB99660.1"/>
    </source>
</evidence>
<dbReference type="EMBL" id="UAWL01000006">
    <property type="protein sequence ID" value="SQB99660.1"/>
    <property type="molecule type" value="Genomic_DNA"/>
</dbReference>
<sequence>MKCIVCGLHSAYGVLILLCVASFAFGYEADSLLRSPLQENYRIYAVFGQKEMDLQVEAVLNNKALIHNKWYRVGDKIGTFYLQHIRSDEIVLIDKKMEQKIIKLKKGNLR</sequence>
<protein>
    <recommendedName>
        <fullName evidence="3">Transformation system protein</fullName>
    </recommendedName>
</protein>
<name>A0A2X3DN86_9HELI</name>
<evidence type="ECO:0000313" key="2">
    <source>
        <dbReference type="Proteomes" id="UP000250166"/>
    </source>
</evidence>
<organism evidence="1 2">
    <name type="scientific">Helicobacter fennelliae</name>
    <dbReference type="NCBI Taxonomy" id="215"/>
    <lineage>
        <taxon>Bacteria</taxon>
        <taxon>Pseudomonadati</taxon>
        <taxon>Campylobacterota</taxon>
        <taxon>Epsilonproteobacteria</taxon>
        <taxon>Campylobacterales</taxon>
        <taxon>Helicobacteraceae</taxon>
        <taxon>Helicobacter</taxon>
    </lineage>
</organism>
<gene>
    <name evidence="1" type="ORF">NCTC13102_01985</name>
</gene>
<proteinExistence type="predicted"/>
<dbReference type="Proteomes" id="UP000250166">
    <property type="component" value="Unassembled WGS sequence"/>
</dbReference>
<evidence type="ECO:0008006" key="3">
    <source>
        <dbReference type="Google" id="ProtNLM"/>
    </source>
</evidence>
<dbReference type="RefSeq" id="WP_034550182.1">
    <property type="nucleotide sequence ID" value="NZ_JAERIV010000016.1"/>
</dbReference>